<dbReference type="Gene3D" id="3.90.920.10">
    <property type="entry name" value="DNA primase, PRIM domain"/>
    <property type="match status" value="1"/>
</dbReference>
<dbReference type="Pfam" id="PF01896">
    <property type="entry name" value="DNA_primase_S"/>
    <property type="match status" value="1"/>
</dbReference>
<dbReference type="Proteomes" id="UP001301350">
    <property type="component" value="Unassembled WGS sequence"/>
</dbReference>
<evidence type="ECO:0000313" key="4">
    <source>
        <dbReference type="EMBL" id="KAK4535542.1"/>
    </source>
</evidence>
<proteinExistence type="inferred from homology"/>
<keyword evidence="2" id="KW-0804">Transcription</keyword>
<gene>
    <name evidence="4" type="ORF">CDCA_CDCA05G1567</name>
</gene>
<evidence type="ECO:0000256" key="1">
    <source>
        <dbReference type="ARBA" id="ARBA00009762"/>
    </source>
</evidence>
<evidence type="ECO:0000256" key="3">
    <source>
        <dbReference type="SAM" id="MobiDB-lite"/>
    </source>
</evidence>
<dbReference type="GO" id="GO:0003899">
    <property type="term" value="F:DNA-directed RNA polymerase activity"/>
    <property type="evidence" value="ECO:0007669"/>
    <property type="project" value="InterPro"/>
</dbReference>
<protein>
    <recommendedName>
        <fullName evidence="2">DNA primase</fullName>
        <ecNumber evidence="2">2.7.7.-</ecNumber>
    </recommendedName>
</protein>
<dbReference type="PANTHER" id="PTHR10536">
    <property type="entry name" value="DNA PRIMASE SMALL SUBUNIT"/>
    <property type="match status" value="1"/>
</dbReference>
<feature type="compositionally biased region" description="Polar residues" evidence="3">
    <location>
        <begin position="32"/>
        <end position="47"/>
    </location>
</feature>
<keyword evidence="5" id="KW-1185">Reference proteome</keyword>
<accession>A0AAV9IT95</accession>
<organism evidence="4 5">
    <name type="scientific">Cyanidium caldarium</name>
    <name type="common">Red alga</name>
    <dbReference type="NCBI Taxonomy" id="2771"/>
    <lineage>
        <taxon>Eukaryota</taxon>
        <taxon>Rhodophyta</taxon>
        <taxon>Bangiophyceae</taxon>
        <taxon>Cyanidiales</taxon>
        <taxon>Cyanidiaceae</taxon>
        <taxon>Cyanidium</taxon>
    </lineage>
</organism>
<dbReference type="SUPFAM" id="SSF56747">
    <property type="entry name" value="Prim-pol domain"/>
    <property type="match status" value="1"/>
</dbReference>
<evidence type="ECO:0000256" key="2">
    <source>
        <dbReference type="RuleBase" id="RU003514"/>
    </source>
</evidence>
<comment type="similarity">
    <text evidence="1 2">Belongs to the eukaryotic-type primase small subunit family.</text>
</comment>
<dbReference type="AlphaFoldDB" id="A0AAV9IT95"/>
<dbReference type="EMBL" id="JANCYW010000005">
    <property type="protein sequence ID" value="KAK4535542.1"/>
    <property type="molecule type" value="Genomic_DNA"/>
</dbReference>
<keyword evidence="2" id="KW-0639">Primosome</keyword>
<name>A0AAV9IT95_CYACA</name>
<comment type="caution">
    <text evidence="4">The sequence shown here is derived from an EMBL/GenBank/DDBJ whole genome shotgun (WGS) entry which is preliminary data.</text>
</comment>
<keyword evidence="2" id="KW-0808">Transferase</keyword>
<feature type="region of interest" description="Disordered" evidence="3">
    <location>
        <begin position="1"/>
        <end position="50"/>
    </location>
</feature>
<keyword evidence="2" id="KW-0235">DNA replication</keyword>
<keyword evidence="2" id="KW-0240">DNA-directed RNA polymerase</keyword>
<dbReference type="InterPro" id="IPR002755">
    <property type="entry name" value="DNA_primase_S"/>
</dbReference>
<dbReference type="GO" id="GO:0000428">
    <property type="term" value="C:DNA-directed RNA polymerase complex"/>
    <property type="evidence" value="ECO:0007669"/>
    <property type="project" value="UniProtKB-KW"/>
</dbReference>
<evidence type="ECO:0000313" key="5">
    <source>
        <dbReference type="Proteomes" id="UP001301350"/>
    </source>
</evidence>
<sequence length="453" mass="51146">MHRSKRVRMGATAPCEDVGGSAVGGGADHDTATSVTDSPPDSTQSLAPPTDAPLTVEVYRWYYERAFPAQWLGRWLSYGGGEAGDGGWRFRQREFSFTVGVDDPRWMRYLSYASAEELRRDLRERAPTKMDIGPVLNAAPRERHRVMAPMEVLERELLFDIDLDAYLDGMSLGGDAEAVRAQMQDDPVAACEQHWLYMEAAVLVLERALREEFGFRHVLWVFSGRRGVHAWVCDARARTLNREARTAIAHYLSVRVSGAAEHLAPHGQLHPFLTESYALLEPLMLRWLEQRPEVLADMAAVDALLRPCIDLDTRQLLLPLLCSSADGGKWAVRERWERAKHVLQRPHGGAGGGRREPRDPTALHRIVFHHLYPRLDVEVTKQTNHLLKAPFCVHPKTGRVCVPFRAADVQRFRPTHDAPHVQALLAGDRHAQRLLKRQVDVLAAFVSEMERQP</sequence>
<reference evidence="4 5" key="1">
    <citation type="submission" date="2022-07" db="EMBL/GenBank/DDBJ databases">
        <title>Genome-wide signatures of adaptation to extreme environments.</title>
        <authorList>
            <person name="Cho C.H."/>
            <person name="Yoon H.S."/>
        </authorList>
    </citation>
    <scope>NUCLEOTIDE SEQUENCE [LARGE SCALE GENOMIC DNA]</scope>
    <source>
        <strain evidence="4 5">DBV 063 E5</strain>
    </source>
</reference>
<dbReference type="GO" id="GO:0006269">
    <property type="term" value="P:DNA replication, synthesis of primer"/>
    <property type="evidence" value="ECO:0007669"/>
    <property type="project" value="UniProtKB-KW"/>
</dbReference>
<dbReference type="EC" id="2.7.7.-" evidence="2"/>